<dbReference type="SUPFAM" id="SSF56281">
    <property type="entry name" value="Metallo-hydrolase/oxidoreductase"/>
    <property type="match status" value="1"/>
</dbReference>
<protein>
    <recommendedName>
        <fullName evidence="5">Ribonuclease J</fullName>
        <shortName evidence="5">RNase J</shortName>
        <ecNumber evidence="5">3.1.-.-</ecNumber>
    </recommendedName>
</protein>
<dbReference type="PANTHER" id="PTHR43694">
    <property type="entry name" value="RIBONUCLEASE J"/>
    <property type="match status" value="1"/>
</dbReference>
<evidence type="ECO:0000256" key="1">
    <source>
        <dbReference type="ARBA" id="ARBA00022490"/>
    </source>
</evidence>
<feature type="active site" description="Proton donor" evidence="6">
    <location>
        <position position="188"/>
    </location>
</feature>
<keyword evidence="8" id="KW-0862">Zinc</keyword>
<feature type="domain" description="Metallo-beta-lactamase" evidence="9">
    <location>
        <begin position="11"/>
        <end position="208"/>
    </location>
</feature>
<keyword evidence="2 5" id="KW-0540">Nuclease</keyword>
<keyword evidence="8" id="KW-0106">Calcium</keyword>
<feature type="binding site" evidence="8">
    <location>
        <position position="39"/>
    </location>
    <ligand>
        <name>Ca(2+)</name>
        <dbReference type="ChEBI" id="CHEBI:29108"/>
    </ligand>
</feature>
<feature type="active site" description="Proton acceptor" evidence="6">
    <location>
        <position position="361"/>
    </location>
</feature>
<comment type="cofactor">
    <cofactor evidence="8">
        <name>Ca(2+)</name>
        <dbReference type="ChEBI" id="CHEBI:29108"/>
    </cofactor>
    <text evidence="8">Binds 1 Ca(2+) cation per subunit. Seen in 1 crystal structure, it is not clear if it is physiologically important.</text>
</comment>
<organism evidence="10 11">
    <name type="scientific">Candidatus Yanofskybacteria bacterium RIFCSPHIGHO2_02_FULL_46_19</name>
    <dbReference type="NCBI Taxonomy" id="1802684"/>
    <lineage>
        <taxon>Bacteria</taxon>
        <taxon>Candidatus Yanofskyibacteriota</taxon>
    </lineage>
</organism>
<feature type="binding site" evidence="8">
    <location>
        <position position="383"/>
    </location>
    <ligand>
        <name>Zn(2+)</name>
        <dbReference type="ChEBI" id="CHEBI:29105"/>
        <label>1</label>
        <note>catalytic</note>
    </ligand>
</feature>
<keyword evidence="5" id="KW-0378">Hydrolase</keyword>
<evidence type="ECO:0000256" key="3">
    <source>
        <dbReference type="ARBA" id="ARBA00022839"/>
    </source>
</evidence>
<keyword evidence="1 5" id="KW-0963">Cytoplasm</keyword>
<dbReference type="Pfam" id="PF00753">
    <property type="entry name" value="Lactamase_B"/>
    <property type="match status" value="1"/>
</dbReference>
<feature type="binding site" evidence="8">
    <location>
        <position position="66"/>
    </location>
    <ligand>
        <name>Zn(2+)</name>
        <dbReference type="ChEBI" id="CHEBI:29105"/>
        <label>1</label>
        <note>catalytic</note>
    </ligand>
</feature>
<feature type="binding site" evidence="8">
    <location>
        <position position="134"/>
    </location>
    <ligand>
        <name>Zn(2+)</name>
        <dbReference type="ChEBI" id="CHEBI:29105"/>
        <label>1</label>
        <note>catalytic</note>
    </ligand>
</feature>
<dbReference type="GO" id="GO:0008270">
    <property type="term" value="F:zinc ion binding"/>
    <property type="evidence" value="ECO:0007669"/>
    <property type="project" value="InterPro"/>
</dbReference>
<feature type="binding site" evidence="8">
    <location>
        <position position="69"/>
    </location>
    <ligand>
        <name>Zn(2+)</name>
        <dbReference type="ChEBI" id="CHEBI:29105"/>
        <label>1</label>
        <note>catalytic</note>
    </ligand>
</feature>
<dbReference type="InterPro" id="IPR036866">
    <property type="entry name" value="RibonucZ/Hydroxyglut_hydro"/>
</dbReference>
<keyword evidence="4 5" id="KW-0694">RNA-binding</keyword>
<evidence type="ECO:0000313" key="10">
    <source>
        <dbReference type="EMBL" id="OGN16206.1"/>
    </source>
</evidence>
<gene>
    <name evidence="5" type="primary">rnj</name>
    <name evidence="10" type="ORF">A3C81_02360</name>
</gene>
<evidence type="ECO:0000256" key="5">
    <source>
        <dbReference type="HAMAP-Rule" id="MF_01491"/>
    </source>
</evidence>
<keyword evidence="8" id="KW-0479">Metal-binding</keyword>
<dbReference type="GO" id="GO:0005737">
    <property type="term" value="C:cytoplasm"/>
    <property type="evidence" value="ECO:0007669"/>
    <property type="project" value="UniProtKB-SubCell"/>
</dbReference>
<comment type="caution">
    <text evidence="5">Lacks conserved residue(s) required for the propagation of feature annotation.</text>
</comment>
<feature type="binding site" evidence="8">
    <location>
        <position position="447"/>
    </location>
    <ligand>
        <name>Ca(2+)</name>
        <dbReference type="ChEBI" id="CHEBI:29108"/>
    </ligand>
</feature>
<dbReference type="CDD" id="cd07714">
    <property type="entry name" value="RNaseJ_MBL-fold"/>
    <property type="match status" value="1"/>
</dbReference>
<dbReference type="InterPro" id="IPR004613">
    <property type="entry name" value="RNase_J"/>
</dbReference>
<evidence type="ECO:0000256" key="4">
    <source>
        <dbReference type="ARBA" id="ARBA00022884"/>
    </source>
</evidence>
<proteinExistence type="inferred from homology"/>
<evidence type="ECO:0000256" key="8">
    <source>
        <dbReference type="PIRSR" id="PIRSR004803-3"/>
    </source>
</evidence>
<dbReference type="GO" id="GO:0004521">
    <property type="term" value="F:RNA endonuclease activity"/>
    <property type="evidence" value="ECO:0007669"/>
    <property type="project" value="UniProtKB-UniRule"/>
</dbReference>
<comment type="subunit">
    <text evidence="5">Homodimer, may be a subunit of the RNA degradosome.</text>
</comment>
<dbReference type="GO" id="GO:0004534">
    <property type="term" value="F:5'-3' RNA exonuclease activity"/>
    <property type="evidence" value="ECO:0007669"/>
    <property type="project" value="UniProtKB-UniRule"/>
</dbReference>
<dbReference type="HAMAP" id="MF_01491">
    <property type="entry name" value="RNase_J_bact"/>
    <property type="match status" value="1"/>
</dbReference>
<dbReference type="InterPro" id="IPR030854">
    <property type="entry name" value="RNase_J_bac"/>
</dbReference>
<evidence type="ECO:0000256" key="2">
    <source>
        <dbReference type="ARBA" id="ARBA00022722"/>
    </source>
</evidence>
<dbReference type="SMART" id="SM00849">
    <property type="entry name" value="Lactamase_B"/>
    <property type="match status" value="1"/>
</dbReference>
<dbReference type="InterPro" id="IPR041636">
    <property type="entry name" value="RNase_J_C"/>
</dbReference>
<feature type="binding site" evidence="8">
    <location>
        <position position="41"/>
    </location>
    <ligand>
        <name>Ca(2+)</name>
        <dbReference type="ChEBI" id="CHEBI:29108"/>
    </ligand>
</feature>
<dbReference type="GO" id="GO:0003723">
    <property type="term" value="F:RNA binding"/>
    <property type="evidence" value="ECO:0007669"/>
    <property type="project" value="UniProtKB-UniRule"/>
</dbReference>
<dbReference type="PANTHER" id="PTHR43694:SF1">
    <property type="entry name" value="RIBONUCLEASE J"/>
    <property type="match status" value="1"/>
</dbReference>
<dbReference type="Gene3D" id="3.60.15.10">
    <property type="entry name" value="Ribonuclease Z/Hydroxyacylglutathione hydrolase-like"/>
    <property type="match status" value="1"/>
</dbReference>
<dbReference type="Pfam" id="PF17770">
    <property type="entry name" value="RNase_J_C"/>
    <property type="match status" value="1"/>
</dbReference>
<dbReference type="Gene3D" id="3.40.50.10710">
    <property type="entry name" value="Metallo-hydrolase/oxidoreductase"/>
    <property type="match status" value="1"/>
</dbReference>
<dbReference type="InterPro" id="IPR001279">
    <property type="entry name" value="Metallo-B-lactamas"/>
</dbReference>
<dbReference type="AlphaFoldDB" id="A0A1F8FUU5"/>
<sequence length="559" mass="63137">MIPLGGLGEIGKNMCLLEYKDDILVIDAGFKFPDEDHLGIDYIIPNTEYLERKRQNIRGLILTHGHMDHVGALPYLIEKLGNPDIYGGALTRGIVAKRHEEFPHLPKLKFHIVKADDTTKFGDHFEVEFFHVNHNIPDDLALFIKTPKATVVHTADFKFDHSPTNGQPINLDHLRELGKRGVTVLMADSTGAEREGHSISEKTIMDNMELIFQDSKQMVVFGTFASMVDRIQQIVWLSEKYGRKVIFEGYSMKSNVEIAKELGYIKMQKDTQITSNQVNDYPRSKITVIATGAQGQSNAALMRIANHEHRFIRLIKKDSLIFSSSTIPGNERAVQNLKDMFYRAGMKVYHYQMMDIHAGGHAQKEDLGHMMEVMSPKILMPIHGQYSMMVSHSEIGQSKGITEENIIIADNGSVIHLSNPDLGNPVSDKIKWWFDKRTVSSNPILVDGLGIGDVGNVVLRDRQVLAEDGMFVIVILIDTKTCRVLTSPDIISRGFIYLKDNKELLAQVRKKARFVVEKSSTVGQLDTAYLKDNLREEIGKFLFQKTEKRPMVLPVVIEV</sequence>
<comment type="cofactor">
    <cofactor evidence="8">
        <name>Zn(2+)</name>
        <dbReference type="ChEBI" id="CHEBI:29105"/>
    </cofactor>
    <text evidence="8">Binds 2 Zn(2+) ions per subunit. It is not clear if Zn(2+) or Mg(2+) is physiologically important.</text>
</comment>
<feature type="binding site" evidence="8">
    <location>
        <position position="64"/>
    </location>
    <ligand>
        <name>Zn(2+)</name>
        <dbReference type="ChEBI" id="CHEBI:29105"/>
        <label>1</label>
        <note>catalytic</note>
    </ligand>
</feature>
<dbReference type="NCBIfam" id="TIGR00649">
    <property type="entry name" value="MG423"/>
    <property type="match status" value="1"/>
</dbReference>
<keyword evidence="5" id="KW-0698">rRNA processing</keyword>
<comment type="subcellular location">
    <subcellularLocation>
        <location evidence="5">Cytoplasm</location>
    </subcellularLocation>
</comment>
<dbReference type="Pfam" id="PF22505">
    <property type="entry name" value="RNase_J_b_CASP"/>
    <property type="match status" value="1"/>
</dbReference>
<comment type="function">
    <text evidence="5">An RNase that has 5'-3' exonuclease and possibly endonuclease activity. Involved in maturation of rRNA and in some organisms also mRNA maturation and/or decay.</text>
</comment>
<feature type="binding site" evidence="8">
    <location>
        <position position="68"/>
    </location>
    <ligand>
        <name>Zn(2+)</name>
        <dbReference type="ChEBI" id="CHEBI:29105"/>
        <label>1</label>
        <note>catalytic</note>
    </ligand>
</feature>
<keyword evidence="3 5" id="KW-0269">Exonuclease</keyword>
<dbReference type="EMBL" id="MGJY01000017">
    <property type="protein sequence ID" value="OGN16206.1"/>
    <property type="molecule type" value="Genomic_DNA"/>
</dbReference>
<dbReference type="InterPro" id="IPR055132">
    <property type="entry name" value="RNase_J_b_CASP"/>
</dbReference>
<feature type="binding site" evidence="8">
    <location>
        <position position="156"/>
    </location>
    <ligand>
        <name>Zn(2+)</name>
        <dbReference type="ChEBI" id="CHEBI:29105"/>
        <label>1</label>
        <note>catalytic</note>
    </ligand>
</feature>
<dbReference type="EC" id="3.1.-.-" evidence="5"/>
<comment type="similarity">
    <text evidence="5">Belongs to the metallo-beta-lactamase superfamily. RNA-metabolizing metallo-beta-lactamase-like family. Bacterial RNase J subfamily.</text>
</comment>
<accession>A0A1F8FUU5</accession>
<keyword evidence="5" id="KW-0255">Endonuclease</keyword>
<reference evidence="10 11" key="1">
    <citation type="journal article" date="2016" name="Nat. Commun.">
        <title>Thousands of microbial genomes shed light on interconnected biogeochemical processes in an aquifer system.</title>
        <authorList>
            <person name="Anantharaman K."/>
            <person name="Brown C.T."/>
            <person name="Hug L.A."/>
            <person name="Sharon I."/>
            <person name="Castelle C.J."/>
            <person name="Probst A.J."/>
            <person name="Thomas B.C."/>
            <person name="Singh A."/>
            <person name="Wilkins M.J."/>
            <person name="Karaoz U."/>
            <person name="Brodie E.L."/>
            <person name="Williams K.H."/>
            <person name="Hubbard S.S."/>
            <person name="Banfield J.F."/>
        </authorList>
    </citation>
    <scope>NUCLEOTIDE SEQUENCE [LARGE SCALE GENOMIC DNA]</scope>
</reference>
<dbReference type="Gene3D" id="3.10.20.580">
    <property type="match status" value="1"/>
</dbReference>
<dbReference type="GO" id="GO:0006364">
    <property type="term" value="P:rRNA processing"/>
    <property type="evidence" value="ECO:0007669"/>
    <property type="project" value="UniProtKB-UniRule"/>
</dbReference>
<dbReference type="InterPro" id="IPR042173">
    <property type="entry name" value="RNase_J_2"/>
</dbReference>
<feature type="binding site" evidence="7">
    <location>
        <begin position="357"/>
        <end position="361"/>
    </location>
    <ligand>
        <name>substrate</name>
    </ligand>
</feature>
<evidence type="ECO:0000259" key="9">
    <source>
        <dbReference type="SMART" id="SM00849"/>
    </source>
</evidence>
<comment type="caution">
    <text evidence="10">The sequence shown here is derived from an EMBL/GenBank/DDBJ whole genome shotgun (WGS) entry which is preliminary data.</text>
</comment>
<evidence type="ECO:0000256" key="7">
    <source>
        <dbReference type="PIRSR" id="PIRSR004803-2"/>
    </source>
</evidence>
<evidence type="ECO:0000313" key="11">
    <source>
        <dbReference type="Proteomes" id="UP000177796"/>
    </source>
</evidence>
<name>A0A1F8FUU5_9BACT</name>
<dbReference type="PIRSF" id="PIRSF004803">
    <property type="entry name" value="RnjA"/>
    <property type="match status" value="1"/>
</dbReference>
<dbReference type="Proteomes" id="UP000177796">
    <property type="component" value="Unassembled WGS sequence"/>
</dbReference>
<evidence type="ECO:0000256" key="6">
    <source>
        <dbReference type="PIRSR" id="PIRSR004803-1"/>
    </source>
</evidence>